<evidence type="ECO:0000313" key="1">
    <source>
        <dbReference type="EMBL" id="RLJ74768.1"/>
    </source>
</evidence>
<evidence type="ECO:0000313" key="4">
    <source>
        <dbReference type="Proteomes" id="UP000297429"/>
    </source>
</evidence>
<gene>
    <name evidence="1" type="ORF">BCL90_3111</name>
    <name evidence="2" type="ORF">E3V97_17115</name>
</gene>
<dbReference type="EMBL" id="RCCK01000012">
    <property type="protein sequence ID" value="RLJ74768.1"/>
    <property type="molecule type" value="Genomic_DNA"/>
</dbReference>
<reference evidence="2 4" key="2">
    <citation type="submission" date="2019-03" db="EMBL/GenBank/DDBJ databases">
        <authorList>
            <person name="He R.-H."/>
        </authorList>
    </citation>
    <scope>NUCLEOTIDE SEQUENCE [LARGE SCALE GENOMIC DNA]</scope>
    <source>
        <strain evidence="2 4">DSM 19624</strain>
    </source>
</reference>
<dbReference type="RefSeq" id="WP_134380656.1">
    <property type="nucleotide sequence ID" value="NZ_RCCK01000012.1"/>
</dbReference>
<organism evidence="1 3">
    <name type="scientific">Pedobacter alluvionis</name>
    <dbReference type="NCBI Taxonomy" id="475253"/>
    <lineage>
        <taxon>Bacteria</taxon>
        <taxon>Pseudomonadati</taxon>
        <taxon>Bacteroidota</taxon>
        <taxon>Sphingobacteriia</taxon>
        <taxon>Sphingobacteriales</taxon>
        <taxon>Sphingobacteriaceae</taxon>
        <taxon>Pedobacter</taxon>
    </lineage>
</organism>
<dbReference type="OrthoDB" id="9888102at2"/>
<accession>A0A497Y3S8</accession>
<comment type="caution">
    <text evidence="1">The sequence shown here is derived from an EMBL/GenBank/DDBJ whole genome shotgun (WGS) entry which is preliminary data.</text>
</comment>
<keyword evidence="4" id="KW-1185">Reference proteome</keyword>
<dbReference type="Proteomes" id="UP000273898">
    <property type="component" value="Unassembled WGS sequence"/>
</dbReference>
<dbReference type="EMBL" id="SOPX01000003">
    <property type="protein sequence ID" value="TFB29905.1"/>
    <property type="molecule type" value="Genomic_DNA"/>
</dbReference>
<reference evidence="1 3" key="1">
    <citation type="submission" date="2018-10" db="EMBL/GenBank/DDBJ databases">
        <title>Genomic Encyclopedia of Archaeal and Bacterial Type Strains, Phase II (KMG-II): from individual species to whole genera.</title>
        <authorList>
            <person name="Goeker M."/>
        </authorList>
    </citation>
    <scope>NUCLEOTIDE SEQUENCE [LARGE SCALE GENOMIC DNA]</scope>
    <source>
        <strain evidence="1 3">DSM 19624</strain>
    </source>
</reference>
<proteinExistence type="predicted"/>
<protein>
    <submittedName>
        <fullName evidence="1">Uncharacterized protein</fullName>
    </submittedName>
</protein>
<dbReference type="Proteomes" id="UP000297429">
    <property type="component" value="Unassembled WGS sequence"/>
</dbReference>
<dbReference type="AlphaFoldDB" id="A0A497Y3S8"/>
<evidence type="ECO:0000313" key="2">
    <source>
        <dbReference type="EMBL" id="TFB29905.1"/>
    </source>
</evidence>
<sequence>MKTKQLIFAGLAILIVSVTFGFTMNKPKTLLKVGTIKKAVRPPGPGILITAMAGSNYGDYHCAEVVSVFVASAEHKIKTGTPIYTNSHLTTPWPNGIITNITTGNSYFVINGIIMGAATPC</sequence>
<name>A0A497Y3S8_9SPHI</name>
<evidence type="ECO:0000313" key="3">
    <source>
        <dbReference type="Proteomes" id="UP000273898"/>
    </source>
</evidence>